<dbReference type="PANTHER" id="PTHR45418">
    <property type="entry name" value="CANCER/TESTIS ANTIGEN 55"/>
    <property type="match status" value="1"/>
</dbReference>
<dbReference type="Pfam" id="PF12874">
    <property type="entry name" value="zf-met"/>
    <property type="match status" value="1"/>
</dbReference>
<evidence type="ECO:0000256" key="9">
    <source>
        <dbReference type="ARBA" id="ARBA00023158"/>
    </source>
</evidence>
<dbReference type="InterPro" id="IPR026122">
    <property type="entry name" value="MOV-10/SDE3_DEXXQ/H-box"/>
</dbReference>
<evidence type="ECO:0000256" key="1">
    <source>
        <dbReference type="ARBA" id="ARBA00004496"/>
    </source>
</evidence>
<dbReference type="Gene3D" id="3.40.50.300">
    <property type="entry name" value="P-loop containing nucleotide triphosphate hydrolases"/>
    <property type="match status" value="3"/>
</dbReference>
<name>A0ABY7G951_MYAAR</name>
<dbReference type="SUPFAM" id="SSF57667">
    <property type="entry name" value="beta-beta-alpha zinc fingers"/>
    <property type="match status" value="1"/>
</dbReference>
<evidence type="ECO:0000259" key="12">
    <source>
        <dbReference type="PROSITE" id="PS00028"/>
    </source>
</evidence>
<dbReference type="Pfam" id="PF21634">
    <property type="entry name" value="MOV-10_beta-barrel"/>
    <property type="match status" value="1"/>
</dbReference>
<keyword evidence="8" id="KW-0067">ATP-binding</keyword>
<feature type="domain" description="C2H2-type" evidence="12">
    <location>
        <begin position="119"/>
        <end position="141"/>
    </location>
</feature>
<dbReference type="InterPro" id="IPR027417">
    <property type="entry name" value="P-loop_NTPase"/>
</dbReference>
<sequence>MPSGRRRPPFNSVVKESEAFLSYLRNKECPDIFKRNELRALYDGEFVQSRRSASRDYVKVAFRAILLDLKHTKRIHELGDYFSFAKDIQMLYEKLSESSEFQSQLEEWKKIAEEKPYFCETCGIDCVSEKNLESHINGNRHSADHIIVFQRFVVLWDTGMFKVYELGADKNRKPVKQNRHLQFGQKVELVIVCSAPLDFGNHFVPLSLYFVKKDKQTNVVISEEEEGASQQDFVLRFLSLHVIGDLHETLKPVEPFKFPEAMPDRPVEKTEPGEPLPEKKNELTGKLEHFPIPRYLPVQVQYGMTGTNITGNKQIVNAKLREMLSGELTADTYRTRFSTLLWVEQIQMKKDITRYDLVHVTLDRHPTTGRLILQVPGLLERRPSVLRGDRVYIYSDDNRAIRYEGIVHLVELEQRFDIRFDFSPLNLWVMHRAVKYSAGVAPILFPTQSTMSPGQESITLKPWFDRNLNDEQQTAVKNIVQGTSRPAPYIIFGPPGTGKTVTVTEAIRQVYHGQADSQILVCCPENTASDHVFKKLISTSLPGPVKKADIFRLYAVSRAYASVPNVIRESKQFNYDPVDKDFFYPTKAEVKGYRVLVVTLMTASRLVTASFPKNHYTHIFIDEGAHAQEPECVVPISGLLDPSNRAECDVSFMERMMRDIGEYSRGEDGVYDNRYITKLVRNYRSHDDIIYVPRALFYDGELTAAGDEMILNSMDEVSQVDKYLQELLRDQKGGIKLKPSDIGIISPYRKQVAKIREMIKLKGHSSNRGDIMVGSVEEFQGQEFKRFNVAVTRARALLIVIGNPVTLEQDKIWKRFIEYCDVNGGFKGQRGKLTSNHGLQADTEEKRGENRTIYIRVLFDHSDMHDNQSNSDNCSFNLLDSTHPDFHLHDDTHIITCIINNNNLIEIIV</sequence>
<evidence type="ECO:0000256" key="11">
    <source>
        <dbReference type="SAM" id="MobiDB-lite"/>
    </source>
</evidence>
<dbReference type="InterPro" id="IPR047187">
    <property type="entry name" value="SF1_C_Upf1"/>
</dbReference>
<keyword evidence="7" id="KW-0347">Helicase</keyword>
<dbReference type="EMBL" id="CP111028">
    <property type="protein sequence ID" value="WAR30935.1"/>
    <property type="molecule type" value="Genomic_DNA"/>
</dbReference>
<dbReference type="Pfam" id="PF13087">
    <property type="entry name" value="AAA_12"/>
    <property type="match status" value="1"/>
</dbReference>
<dbReference type="InterPro" id="IPR041679">
    <property type="entry name" value="DNA2/NAM7-like_C"/>
</dbReference>
<evidence type="ECO:0000256" key="7">
    <source>
        <dbReference type="ARBA" id="ARBA00022806"/>
    </source>
</evidence>
<gene>
    <name evidence="13" type="ORF">MAR_033477</name>
</gene>
<keyword evidence="9" id="KW-0943">RNA-mediated gene silencing</keyword>
<dbReference type="CDD" id="cd18808">
    <property type="entry name" value="SF1_C_Upf1"/>
    <property type="match status" value="1"/>
</dbReference>
<dbReference type="PROSITE" id="PS00028">
    <property type="entry name" value="ZINC_FINGER_C2H2_1"/>
    <property type="match status" value="1"/>
</dbReference>
<dbReference type="InterPro" id="IPR041677">
    <property type="entry name" value="DNA2/NAM7_AAA_11"/>
</dbReference>
<dbReference type="Proteomes" id="UP001164746">
    <property type="component" value="Chromosome 17"/>
</dbReference>
<dbReference type="Pfam" id="PF21635">
    <property type="entry name" value="Mov-10_helical"/>
    <property type="match status" value="1"/>
</dbReference>
<organism evidence="13 14">
    <name type="scientific">Mya arenaria</name>
    <name type="common">Soft-shell clam</name>
    <dbReference type="NCBI Taxonomy" id="6604"/>
    <lineage>
        <taxon>Eukaryota</taxon>
        <taxon>Metazoa</taxon>
        <taxon>Spiralia</taxon>
        <taxon>Lophotrochozoa</taxon>
        <taxon>Mollusca</taxon>
        <taxon>Bivalvia</taxon>
        <taxon>Autobranchia</taxon>
        <taxon>Heteroconchia</taxon>
        <taxon>Euheterodonta</taxon>
        <taxon>Imparidentia</taxon>
        <taxon>Neoheterodontei</taxon>
        <taxon>Myida</taxon>
        <taxon>Myoidea</taxon>
        <taxon>Myidae</taxon>
        <taxon>Mya</taxon>
    </lineage>
</organism>
<evidence type="ECO:0000256" key="3">
    <source>
        <dbReference type="ARBA" id="ARBA00012552"/>
    </source>
</evidence>
<comment type="similarity">
    <text evidence="2">Belongs to the DNA2/NAM7 helicase family. SDE3 subfamily.</text>
</comment>
<evidence type="ECO:0000313" key="14">
    <source>
        <dbReference type="Proteomes" id="UP001164746"/>
    </source>
</evidence>
<feature type="region of interest" description="Disordered" evidence="11">
    <location>
        <begin position="257"/>
        <end position="279"/>
    </location>
</feature>
<evidence type="ECO:0000256" key="2">
    <source>
        <dbReference type="ARBA" id="ARBA00005601"/>
    </source>
</evidence>
<dbReference type="SUPFAM" id="SSF52540">
    <property type="entry name" value="P-loop containing nucleoside triphosphate hydrolases"/>
    <property type="match status" value="1"/>
</dbReference>
<dbReference type="Pfam" id="PF13086">
    <property type="entry name" value="AAA_11"/>
    <property type="match status" value="1"/>
</dbReference>
<dbReference type="InterPro" id="IPR013087">
    <property type="entry name" value="Znf_C2H2_type"/>
</dbReference>
<keyword evidence="14" id="KW-1185">Reference proteome</keyword>
<comment type="subcellular location">
    <subcellularLocation>
        <location evidence="1">Cytoplasm</location>
    </subcellularLocation>
</comment>
<evidence type="ECO:0000256" key="8">
    <source>
        <dbReference type="ARBA" id="ARBA00022840"/>
    </source>
</evidence>
<keyword evidence="6" id="KW-0378">Hydrolase</keyword>
<dbReference type="CDD" id="cd18038">
    <property type="entry name" value="DEXXQc_Helz-like"/>
    <property type="match status" value="1"/>
</dbReference>
<keyword evidence="4" id="KW-0963">Cytoplasm</keyword>
<keyword evidence="5" id="KW-0547">Nucleotide-binding</keyword>
<dbReference type="Gene3D" id="3.30.160.60">
    <property type="entry name" value="Classic Zinc Finger"/>
    <property type="match status" value="1"/>
</dbReference>
<dbReference type="InterPro" id="IPR049080">
    <property type="entry name" value="MOV-10-like_beta-barrel"/>
</dbReference>
<reference evidence="13" key="1">
    <citation type="submission" date="2022-11" db="EMBL/GenBank/DDBJ databases">
        <title>Centuries of genome instability and evolution in soft-shell clam transmissible cancer (bioRxiv).</title>
        <authorList>
            <person name="Hart S.F.M."/>
            <person name="Yonemitsu M.A."/>
            <person name="Giersch R.M."/>
            <person name="Beal B.F."/>
            <person name="Arriagada G."/>
            <person name="Davis B.W."/>
            <person name="Ostrander E.A."/>
            <person name="Goff S.P."/>
            <person name="Metzger M.J."/>
        </authorList>
    </citation>
    <scope>NUCLEOTIDE SEQUENCE</scope>
    <source>
        <strain evidence="13">MELC-2E11</strain>
        <tissue evidence="13">Siphon/mantle</tissue>
    </source>
</reference>
<protein>
    <recommendedName>
        <fullName evidence="3">RNA helicase</fullName>
        <ecNumber evidence="3">3.6.4.13</ecNumber>
    </recommendedName>
</protein>
<dbReference type="InterPro" id="IPR049079">
    <property type="entry name" value="Mov-10_helical"/>
</dbReference>
<dbReference type="PANTHER" id="PTHR45418:SF1">
    <property type="entry name" value="CANCER_TESTIS ANTIGEN 55"/>
    <property type="match status" value="1"/>
</dbReference>
<feature type="compositionally biased region" description="Basic and acidic residues" evidence="11">
    <location>
        <begin position="262"/>
        <end position="279"/>
    </location>
</feature>
<evidence type="ECO:0000256" key="6">
    <source>
        <dbReference type="ARBA" id="ARBA00022801"/>
    </source>
</evidence>
<dbReference type="EC" id="3.6.4.13" evidence="3"/>
<evidence type="ECO:0000313" key="13">
    <source>
        <dbReference type="EMBL" id="WAR30935.1"/>
    </source>
</evidence>
<comment type="catalytic activity">
    <reaction evidence="10">
        <text>ATP + H2O = ADP + phosphate + H(+)</text>
        <dbReference type="Rhea" id="RHEA:13065"/>
        <dbReference type="ChEBI" id="CHEBI:15377"/>
        <dbReference type="ChEBI" id="CHEBI:15378"/>
        <dbReference type="ChEBI" id="CHEBI:30616"/>
        <dbReference type="ChEBI" id="CHEBI:43474"/>
        <dbReference type="ChEBI" id="CHEBI:456216"/>
        <dbReference type="EC" id="3.6.4.13"/>
    </reaction>
</comment>
<dbReference type="InterPro" id="IPR036236">
    <property type="entry name" value="Znf_C2H2_sf"/>
</dbReference>
<evidence type="ECO:0000256" key="10">
    <source>
        <dbReference type="ARBA" id="ARBA00047984"/>
    </source>
</evidence>
<evidence type="ECO:0000256" key="5">
    <source>
        <dbReference type="ARBA" id="ARBA00022741"/>
    </source>
</evidence>
<proteinExistence type="inferred from homology"/>
<evidence type="ECO:0000256" key="4">
    <source>
        <dbReference type="ARBA" id="ARBA00022490"/>
    </source>
</evidence>
<accession>A0ABY7G951</accession>